<evidence type="ECO:0000313" key="15">
    <source>
        <dbReference type="EMBL" id="KAK1384112.1"/>
    </source>
</evidence>
<dbReference type="GO" id="GO:0005634">
    <property type="term" value="C:nucleus"/>
    <property type="evidence" value="ECO:0007669"/>
    <property type="project" value="UniProtKB-SubCell"/>
</dbReference>
<evidence type="ECO:0000256" key="10">
    <source>
        <dbReference type="RuleBase" id="RU000682"/>
    </source>
</evidence>
<evidence type="ECO:0000256" key="11">
    <source>
        <dbReference type="SAM" id="Coils"/>
    </source>
</evidence>
<feature type="DNA-binding region" description="Homeobox" evidence="9">
    <location>
        <begin position="68"/>
        <end position="127"/>
    </location>
</feature>
<evidence type="ECO:0000256" key="9">
    <source>
        <dbReference type="PROSITE-ProRule" id="PRU00108"/>
    </source>
</evidence>
<dbReference type="CDD" id="cd08875">
    <property type="entry name" value="START_ArGLABRA2_like"/>
    <property type="match status" value="1"/>
</dbReference>
<feature type="coiled-coil region" evidence="11">
    <location>
        <begin position="125"/>
        <end position="152"/>
    </location>
</feature>
<dbReference type="SMART" id="SM00234">
    <property type="entry name" value="START"/>
    <property type="match status" value="1"/>
</dbReference>
<comment type="caution">
    <text evidence="15">The sequence shown here is derived from an EMBL/GenBank/DDBJ whole genome shotgun (WGS) entry which is preliminary data.</text>
</comment>
<feature type="compositionally biased region" description="Polar residues" evidence="12">
    <location>
        <begin position="15"/>
        <end position="26"/>
    </location>
</feature>
<evidence type="ECO:0000313" key="16">
    <source>
        <dbReference type="Proteomes" id="UP001237642"/>
    </source>
</evidence>
<dbReference type="GO" id="GO:0003677">
    <property type="term" value="F:DNA binding"/>
    <property type="evidence" value="ECO:0007669"/>
    <property type="project" value="UniProtKB-UniRule"/>
</dbReference>
<dbReference type="InterPro" id="IPR001356">
    <property type="entry name" value="HD"/>
</dbReference>
<protein>
    <submittedName>
        <fullName evidence="15">START domain-containing protein</fullName>
    </submittedName>
</protein>
<evidence type="ECO:0000256" key="7">
    <source>
        <dbReference type="ARBA" id="ARBA00023163"/>
    </source>
</evidence>
<dbReference type="Gene3D" id="1.10.10.60">
    <property type="entry name" value="Homeodomain-like"/>
    <property type="match status" value="1"/>
</dbReference>
<dbReference type="CDD" id="cd00086">
    <property type="entry name" value="homeodomain"/>
    <property type="match status" value="1"/>
</dbReference>
<feature type="domain" description="START" evidence="14">
    <location>
        <begin position="296"/>
        <end position="519"/>
    </location>
</feature>
<feature type="region of interest" description="Disordered" evidence="12">
    <location>
        <begin position="1"/>
        <end position="79"/>
    </location>
</feature>
<evidence type="ECO:0000256" key="5">
    <source>
        <dbReference type="ARBA" id="ARBA00023125"/>
    </source>
</evidence>
<comment type="subcellular location">
    <subcellularLocation>
        <location evidence="1 9 10">Nucleus</location>
    </subcellularLocation>
</comment>
<dbReference type="InterPro" id="IPR009057">
    <property type="entry name" value="Homeodomain-like_sf"/>
</dbReference>
<evidence type="ECO:0000256" key="8">
    <source>
        <dbReference type="ARBA" id="ARBA00023242"/>
    </source>
</evidence>
<keyword evidence="3" id="KW-0805">Transcription regulation</keyword>
<dbReference type="SUPFAM" id="SSF55961">
    <property type="entry name" value="Bet v1-like"/>
    <property type="match status" value="1"/>
</dbReference>
<evidence type="ECO:0000256" key="12">
    <source>
        <dbReference type="SAM" id="MobiDB-lite"/>
    </source>
</evidence>
<dbReference type="InterPro" id="IPR042160">
    <property type="entry name" value="HD-Zip_IV"/>
</dbReference>
<sequence length="669" mass="73870">MEQNNLVNGPKGVGSIQNGGQNNHQGAATDVDAWGAGGPSGLAAAGGPSGVTAGSLTRGVSGPSSDSARGRNRRHSRHQINEMEAYFKDDPHPTEWQRNQLARSIGLDPSQVKCWFQNKRSQLKSQREIDENDALQTENDALRARKQQLIEALRKNTCSGCSVGSSGQPMERNKLILENGHLRKEAEVHKSRIAGFMAGQNLQNLPTGFQDPQNISIIPQNPQNLPIISWQNPESCRIISQNPGNLPITSEARNANPNPVDLGIRYASTSITCSGEGINSIDVPCSHQFRQSLNWLVVSAAEELKVLSMSMEPVWISSSADGATSVLNVVEYQSRFPNNFGPKRLGYRCEASRHISRVLMSPAQLLNILMDVNEWAFMFSDIVSKALKLDVPPSEAVNYNTALRLMAVEYHIPTPLVPNRGTYFARYCTQHCKGVWAVVDVSIDSILPTPRNMTCQKRPSGCLIQGLSDGTSKITWIEHVYVDYTGVSTIYRRLLQSGLGFGAKRWVSSLERQCQRILTANVPSSSPAGLNNRLKLSREGRRGILMFVDRMVNNFTFGITGRWTQVKGNFGDDVRVMSTRVVDDPGRPSGTLLSVATSFELQSLAPNIVFNFLRDHKHRKEWDIYANGNEYEPLCRISYGGEATNSCVTICKVANDEAGKYGRTPRKLE</sequence>
<feature type="domain" description="Homeobox" evidence="13">
    <location>
        <begin position="66"/>
        <end position="126"/>
    </location>
</feature>
<organism evidence="15 16">
    <name type="scientific">Heracleum sosnowskyi</name>
    <dbReference type="NCBI Taxonomy" id="360622"/>
    <lineage>
        <taxon>Eukaryota</taxon>
        <taxon>Viridiplantae</taxon>
        <taxon>Streptophyta</taxon>
        <taxon>Embryophyta</taxon>
        <taxon>Tracheophyta</taxon>
        <taxon>Spermatophyta</taxon>
        <taxon>Magnoliopsida</taxon>
        <taxon>eudicotyledons</taxon>
        <taxon>Gunneridae</taxon>
        <taxon>Pentapetalae</taxon>
        <taxon>asterids</taxon>
        <taxon>campanulids</taxon>
        <taxon>Apiales</taxon>
        <taxon>Apiaceae</taxon>
        <taxon>Apioideae</taxon>
        <taxon>apioid superclade</taxon>
        <taxon>Tordylieae</taxon>
        <taxon>Tordyliinae</taxon>
        <taxon>Heracleum</taxon>
    </lineage>
</organism>
<keyword evidence="6 9" id="KW-0371">Homeobox</keyword>
<keyword evidence="7" id="KW-0804">Transcription</keyword>
<gene>
    <name evidence="15" type="ORF">POM88_021847</name>
</gene>
<evidence type="ECO:0000256" key="3">
    <source>
        <dbReference type="ARBA" id="ARBA00023015"/>
    </source>
</evidence>
<proteinExistence type="inferred from homology"/>
<dbReference type="Proteomes" id="UP001237642">
    <property type="component" value="Unassembled WGS sequence"/>
</dbReference>
<evidence type="ECO:0000256" key="1">
    <source>
        <dbReference type="ARBA" id="ARBA00004123"/>
    </source>
</evidence>
<dbReference type="GO" id="GO:0008289">
    <property type="term" value="F:lipid binding"/>
    <property type="evidence" value="ECO:0007669"/>
    <property type="project" value="InterPro"/>
</dbReference>
<dbReference type="InterPro" id="IPR002913">
    <property type="entry name" value="START_lipid-bd_dom"/>
</dbReference>
<dbReference type="Pfam" id="PF25797">
    <property type="entry name" value="PDF2_C"/>
    <property type="match status" value="1"/>
</dbReference>
<evidence type="ECO:0000256" key="4">
    <source>
        <dbReference type="ARBA" id="ARBA00023054"/>
    </source>
</evidence>
<reference evidence="15" key="2">
    <citation type="submission" date="2023-05" db="EMBL/GenBank/DDBJ databases">
        <authorList>
            <person name="Schelkunov M.I."/>
        </authorList>
    </citation>
    <scope>NUCLEOTIDE SEQUENCE</scope>
    <source>
        <strain evidence="15">Hsosn_3</strain>
        <tissue evidence="15">Leaf</tissue>
    </source>
</reference>
<evidence type="ECO:0000259" key="13">
    <source>
        <dbReference type="PROSITE" id="PS50071"/>
    </source>
</evidence>
<dbReference type="PANTHER" id="PTHR45654:SF93">
    <property type="entry name" value="HOMEOBOX-LEUCINE ZIPPER PROTEIN HDG2-RELATED"/>
    <property type="match status" value="1"/>
</dbReference>
<dbReference type="Gene3D" id="3.30.530.20">
    <property type="match status" value="1"/>
</dbReference>
<evidence type="ECO:0000256" key="6">
    <source>
        <dbReference type="ARBA" id="ARBA00023155"/>
    </source>
</evidence>
<dbReference type="PROSITE" id="PS50071">
    <property type="entry name" value="HOMEOBOX_2"/>
    <property type="match status" value="1"/>
</dbReference>
<dbReference type="EMBL" id="JAUIZM010000005">
    <property type="protein sequence ID" value="KAK1384112.1"/>
    <property type="molecule type" value="Genomic_DNA"/>
</dbReference>
<accession>A0AAD8IDX3</accession>
<dbReference type="SUPFAM" id="SSF46689">
    <property type="entry name" value="Homeodomain-like"/>
    <property type="match status" value="1"/>
</dbReference>
<keyword evidence="16" id="KW-1185">Reference proteome</keyword>
<keyword evidence="5 9" id="KW-0238">DNA-binding</keyword>
<dbReference type="Pfam" id="PF00046">
    <property type="entry name" value="Homeodomain"/>
    <property type="match status" value="1"/>
</dbReference>
<dbReference type="PANTHER" id="PTHR45654">
    <property type="entry name" value="HOMEOBOX-LEUCINE ZIPPER PROTEIN MERISTEM L1"/>
    <property type="match status" value="1"/>
</dbReference>
<dbReference type="InterPro" id="IPR057993">
    <property type="entry name" value="HD-Zip_IV_C"/>
</dbReference>
<reference evidence="15" key="1">
    <citation type="submission" date="2023-02" db="EMBL/GenBank/DDBJ databases">
        <title>Genome of toxic invasive species Heracleum sosnowskyi carries increased number of genes despite the absence of recent whole-genome duplications.</title>
        <authorList>
            <person name="Schelkunov M."/>
            <person name="Shtratnikova V."/>
            <person name="Makarenko M."/>
            <person name="Klepikova A."/>
            <person name="Omelchenko D."/>
            <person name="Novikova G."/>
            <person name="Obukhova E."/>
            <person name="Bogdanov V."/>
            <person name="Penin A."/>
            <person name="Logacheva M."/>
        </authorList>
    </citation>
    <scope>NUCLEOTIDE SEQUENCE</scope>
    <source>
        <strain evidence="15">Hsosn_3</strain>
        <tissue evidence="15">Leaf</tissue>
    </source>
</reference>
<keyword evidence="4 11" id="KW-0175">Coiled coil</keyword>
<comment type="similarity">
    <text evidence="2">Belongs to the HD-ZIP homeobox family. Class IV subfamily.</text>
</comment>
<dbReference type="Pfam" id="PF01852">
    <property type="entry name" value="START"/>
    <property type="match status" value="1"/>
</dbReference>
<dbReference type="PROSITE" id="PS50848">
    <property type="entry name" value="START"/>
    <property type="match status" value="1"/>
</dbReference>
<dbReference type="InterPro" id="IPR023393">
    <property type="entry name" value="START-like_dom_sf"/>
</dbReference>
<evidence type="ECO:0000259" key="14">
    <source>
        <dbReference type="PROSITE" id="PS50848"/>
    </source>
</evidence>
<keyword evidence="8 9" id="KW-0539">Nucleus</keyword>
<name>A0AAD8IDX3_9APIA</name>
<evidence type="ECO:0000256" key="2">
    <source>
        <dbReference type="ARBA" id="ARBA00006789"/>
    </source>
</evidence>
<dbReference type="AlphaFoldDB" id="A0AAD8IDX3"/>
<dbReference type="SMART" id="SM00389">
    <property type="entry name" value="HOX"/>
    <property type="match status" value="1"/>
</dbReference>